<evidence type="ECO:0000313" key="3">
    <source>
        <dbReference type="Proteomes" id="UP000176944"/>
    </source>
</evidence>
<accession>A0A1D9FYI2</accession>
<feature type="compositionally biased region" description="Basic and acidic residues" evidence="1">
    <location>
        <begin position="15"/>
        <end position="29"/>
    </location>
</feature>
<gene>
    <name evidence="2" type="ORF">BJP36_10900</name>
</gene>
<dbReference type="Proteomes" id="UP000176944">
    <property type="component" value="Chromosome"/>
</dbReference>
<proteinExistence type="predicted"/>
<protein>
    <submittedName>
        <fullName evidence="2">Uncharacterized protein</fullName>
    </submittedName>
</protein>
<evidence type="ECO:0000313" key="2">
    <source>
        <dbReference type="EMBL" id="AOY80345.1"/>
    </source>
</evidence>
<name>A0A1D9FYI2_MOOP1</name>
<dbReference type="AlphaFoldDB" id="A0A1D9FYI2"/>
<organism evidence="2 3">
    <name type="scientific">Moorena producens (strain JHB)</name>
    <dbReference type="NCBI Taxonomy" id="1454205"/>
    <lineage>
        <taxon>Bacteria</taxon>
        <taxon>Bacillati</taxon>
        <taxon>Cyanobacteriota</taxon>
        <taxon>Cyanophyceae</taxon>
        <taxon>Coleofasciculales</taxon>
        <taxon>Coleofasciculaceae</taxon>
        <taxon>Moorena</taxon>
    </lineage>
</organism>
<sequence>MASHTNSANILPEGQKGRGQEAEGRRGNDARGFNPPAMASHQIEDLARRLIPKLPTVAISTRVVSSAFVKRTRNS</sequence>
<feature type="region of interest" description="Disordered" evidence="1">
    <location>
        <begin position="1"/>
        <end position="37"/>
    </location>
</feature>
<evidence type="ECO:0000256" key="1">
    <source>
        <dbReference type="SAM" id="MobiDB-lite"/>
    </source>
</evidence>
<dbReference type="EMBL" id="CP017708">
    <property type="protein sequence ID" value="AOY80345.1"/>
    <property type="molecule type" value="Genomic_DNA"/>
</dbReference>
<reference evidence="3" key="1">
    <citation type="submission" date="2016-10" db="EMBL/GenBank/DDBJ databases">
        <title>Comparative genomics uncovers the prolific and rare metabolic potential of the cyanobacterial genus Moorea.</title>
        <authorList>
            <person name="Leao T."/>
            <person name="Castelao G."/>
            <person name="Korobeynikov A."/>
            <person name="Monroe E.A."/>
            <person name="Podell S."/>
            <person name="Glukhov E."/>
            <person name="Allen E."/>
            <person name="Gerwick W.H."/>
            <person name="Gerwick L."/>
        </authorList>
    </citation>
    <scope>NUCLEOTIDE SEQUENCE [LARGE SCALE GENOMIC DNA]</scope>
    <source>
        <strain evidence="3">JHB</strain>
    </source>
</reference>